<reference evidence="1 2" key="1">
    <citation type="submission" date="2021-07" db="EMBL/GenBank/DDBJ databases">
        <title>The Aristolochia fimbriata genome: insights into angiosperm evolution, floral development and chemical biosynthesis.</title>
        <authorList>
            <person name="Jiao Y."/>
        </authorList>
    </citation>
    <scope>NUCLEOTIDE SEQUENCE [LARGE SCALE GENOMIC DNA]</scope>
    <source>
        <strain evidence="1">IBCAS-2021</strain>
        <tissue evidence="1">Leaf</tissue>
    </source>
</reference>
<evidence type="ECO:0000313" key="2">
    <source>
        <dbReference type="Proteomes" id="UP000825729"/>
    </source>
</evidence>
<dbReference type="EMBL" id="JAINDJ010000003">
    <property type="protein sequence ID" value="KAG9452803.1"/>
    <property type="molecule type" value="Genomic_DNA"/>
</dbReference>
<comment type="caution">
    <text evidence="1">The sequence shown here is derived from an EMBL/GenBank/DDBJ whole genome shotgun (WGS) entry which is preliminary data.</text>
</comment>
<organism evidence="1 2">
    <name type="scientific">Aristolochia fimbriata</name>
    <name type="common">White veined hardy Dutchman's pipe vine</name>
    <dbReference type="NCBI Taxonomy" id="158543"/>
    <lineage>
        <taxon>Eukaryota</taxon>
        <taxon>Viridiplantae</taxon>
        <taxon>Streptophyta</taxon>
        <taxon>Embryophyta</taxon>
        <taxon>Tracheophyta</taxon>
        <taxon>Spermatophyta</taxon>
        <taxon>Magnoliopsida</taxon>
        <taxon>Magnoliidae</taxon>
        <taxon>Piperales</taxon>
        <taxon>Aristolochiaceae</taxon>
        <taxon>Aristolochia</taxon>
    </lineage>
</organism>
<dbReference type="Proteomes" id="UP000825729">
    <property type="component" value="Unassembled WGS sequence"/>
</dbReference>
<protein>
    <submittedName>
        <fullName evidence="1">Uncharacterized protein</fullName>
    </submittedName>
</protein>
<name>A0AAV7EVP8_ARIFI</name>
<keyword evidence="2" id="KW-1185">Reference proteome</keyword>
<proteinExistence type="predicted"/>
<dbReference type="AlphaFoldDB" id="A0AAV7EVP8"/>
<accession>A0AAV7EVP8</accession>
<evidence type="ECO:0000313" key="1">
    <source>
        <dbReference type="EMBL" id="KAG9452803.1"/>
    </source>
</evidence>
<sequence length="153" mass="16847">MCINYTFLRSAAPEAAPPGQLPMSFHYGCFKISRTDARNILSVTAPGAIAGNDAGRRVVTCIPRGIASQKMDRPYTCGAAETSGIWLTDCKNENSRWKAARKAAAENPASPPSQTQHRRLQMCTFQSILQIGASWMKDSKKRNIIRQTDRCGK</sequence>
<gene>
    <name evidence="1" type="ORF">H6P81_005707</name>
</gene>